<evidence type="ECO:0000256" key="14">
    <source>
        <dbReference type="PIRSR" id="PIRSR000724-1"/>
    </source>
</evidence>
<comment type="catalytic activity">
    <reaction evidence="1 13 16">
        <text>(2R)-3-phosphoglycerate + ATP = (2R)-3-phospho-glyceroyl phosphate + ADP</text>
        <dbReference type="Rhea" id="RHEA:14801"/>
        <dbReference type="ChEBI" id="CHEBI:30616"/>
        <dbReference type="ChEBI" id="CHEBI:57604"/>
        <dbReference type="ChEBI" id="CHEBI:58272"/>
        <dbReference type="ChEBI" id="CHEBI:456216"/>
        <dbReference type="EC" id="2.7.2.3"/>
    </reaction>
</comment>
<evidence type="ECO:0000256" key="6">
    <source>
        <dbReference type="ARBA" id="ARBA00016471"/>
    </source>
</evidence>
<feature type="binding site" evidence="13 15">
    <location>
        <begin position="349"/>
        <end position="352"/>
    </location>
    <ligand>
        <name>ATP</name>
        <dbReference type="ChEBI" id="CHEBI:30616"/>
    </ligand>
</feature>
<dbReference type="GO" id="GO:0005829">
    <property type="term" value="C:cytosol"/>
    <property type="evidence" value="ECO:0007669"/>
    <property type="project" value="TreeGrafter"/>
</dbReference>
<proteinExistence type="inferred from homology"/>
<sequence>MNKKEVREISNIKNKRVLVVCDFNISLKDGRIANDTRITEALPTINFLLKNHCRVILVSHLGRPKGRDLRFSLKPVADRLERLAGVKVELINDFLQEHNRQKIKFMPENSLILLENIRFYPEEKANDPHFAQSLSQLADIFINDAFGASHRVHASIVGISRFLPGFAGILLSKEINMLDGALKRPKRPLIIFIGGAKTPEKISVIEKLLDIADTIALGGAIANTFLAAWGYGMGLSLVDYEMVEMARVVFWQATRKHCALLLPTEVVISNSSNLKDKIKIVGYDQVPPNVAIFDIGSGTNRHYRELINTAGTIIWNGPMGYYENPLFQKGTNRLLKDIADSKAFKIIGGGDTLTCLNNKKILAKIDHVSTGGSAMLEFMKNGTLPGIEVLQNK</sequence>
<dbReference type="Proteomes" id="UP000177354">
    <property type="component" value="Unassembled WGS sequence"/>
</dbReference>
<dbReference type="PRINTS" id="PR00477">
    <property type="entry name" value="PHGLYCKINASE"/>
</dbReference>
<dbReference type="PIRSF" id="PIRSF000724">
    <property type="entry name" value="Pgk"/>
    <property type="match status" value="1"/>
</dbReference>
<evidence type="ECO:0000256" key="12">
    <source>
        <dbReference type="ARBA" id="ARBA00023152"/>
    </source>
</evidence>
<evidence type="ECO:0000256" key="1">
    <source>
        <dbReference type="ARBA" id="ARBA00000642"/>
    </source>
</evidence>
<dbReference type="Gene3D" id="3.40.50.1260">
    <property type="entry name" value="Phosphoglycerate kinase, N-terminal domain"/>
    <property type="match status" value="2"/>
</dbReference>
<evidence type="ECO:0000256" key="13">
    <source>
        <dbReference type="HAMAP-Rule" id="MF_00145"/>
    </source>
</evidence>
<feature type="binding site" evidence="13 14">
    <location>
        <begin position="22"/>
        <end position="24"/>
    </location>
    <ligand>
        <name>substrate</name>
    </ligand>
</feature>
<keyword evidence="10 13" id="KW-0418">Kinase</keyword>
<dbReference type="EMBL" id="MFJF01000009">
    <property type="protein sequence ID" value="OGG07786.1"/>
    <property type="molecule type" value="Genomic_DNA"/>
</dbReference>
<comment type="subcellular location">
    <subcellularLocation>
        <location evidence="13">Cytoplasm</location>
    </subcellularLocation>
</comment>
<evidence type="ECO:0000256" key="10">
    <source>
        <dbReference type="ARBA" id="ARBA00022777"/>
    </source>
</evidence>
<keyword evidence="7 13" id="KW-0963">Cytoplasm</keyword>
<feature type="binding site" evidence="13 15">
    <location>
        <position position="323"/>
    </location>
    <ligand>
        <name>ATP</name>
        <dbReference type="ChEBI" id="CHEBI:30616"/>
    </ligand>
</feature>
<protein>
    <recommendedName>
        <fullName evidence="6 13">Phosphoglycerate kinase</fullName>
        <ecNumber evidence="5 13">2.7.2.3</ecNumber>
    </recommendedName>
</protein>
<evidence type="ECO:0000256" key="4">
    <source>
        <dbReference type="ARBA" id="ARBA00011245"/>
    </source>
</evidence>
<comment type="caution">
    <text evidence="17">The sequence shown here is derived from an EMBL/GenBank/DDBJ whole genome shotgun (WGS) entry which is preliminary data.</text>
</comment>
<dbReference type="GO" id="GO:0004618">
    <property type="term" value="F:phosphoglycerate kinase activity"/>
    <property type="evidence" value="ECO:0007669"/>
    <property type="project" value="UniProtKB-UniRule"/>
</dbReference>
<evidence type="ECO:0000256" key="15">
    <source>
        <dbReference type="PIRSR" id="PIRSR000724-2"/>
    </source>
</evidence>
<feature type="binding site" evidence="14">
    <location>
        <position position="37"/>
    </location>
    <ligand>
        <name>(2R)-3-phosphoglycerate</name>
        <dbReference type="ChEBI" id="CHEBI:58272"/>
    </ligand>
</feature>
<reference evidence="17 18" key="1">
    <citation type="journal article" date="2016" name="Nat. Commun.">
        <title>Thousands of microbial genomes shed light on interconnected biogeochemical processes in an aquifer system.</title>
        <authorList>
            <person name="Anantharaman K."/>
            <person name="Brown C.T."/>
            <person name="Hug L.A."/>
            <person name="Sharon I."/>
            <person name="Castelle C.J."/>
            <person name="Probst A.J."/>
            <person name="Thomas B.C."/>
            <person name="Singh A."/>
            <person name="Wilkins M.J."/>
            <person name="Karaoz U."/>
            <person name="Brodie E.L."/>
            <person name="Williams K.H."/>
            <person name="Hubbard S.S."/>
            <person name="Banfield J.F."/>
        </authorList>
    </citation>
    <scope>NUCLEOTIDE SEQUENCE [LARGE SCALE GENOMIC DNA]</scope>
</reference>
<evidence type="ECO:0000256" key="16">
    <source>
        <dbReference type="RuleBase" id="RU000532"/>
    </source>
</evidence>
<feature type="binding site" evidence="13">
    <location>
        <position position="151"/>
    </location>
    <ligand>
        <name>substrate</name>
    </ligand>
</feature>
<keyword evidence="12 13" id="KW-0324">Glycolysis</keyword>
<dbReference type="GO" id="GO:0006094">
    <property type="term" value="P:gluconeogenesis"/>
    <property type="evidence" value="ECO:0007669"/>
    <property type="project" value="TreeGrafter"/>
</dbReference>
<keyword evidence="8 13" id="KW-0808">Transferase</keyword>
<dbReference type="InterPro" id="IPR015824">
    <property type="entry name" value="Phosphoglycerate_kinase_N"/>
</dbReference>
<feature type="binding site" evidence="13">
    <location>
        <position position="37"/>
    </location>
    <ligand>
        <name>substrate</name>
    </ligand>
</feature>
<evidence type="ECO:0000256" key="9">
    <source>
        <dbReference type="ARBA" id="ARBA00022741"/>
    </source>
</evidence>
<feature type="binding site" evidence="13 14">
    <location>
        <begin position="60"/>
        <end position="63"/>
    </location>
    <ligand>
        <name>substrate</name>
    </ligand>
</feature>
<dbReference type="PANTHER" id="PTHR11406:SF23">
    <property type="entry name" value="PHOSPHOGLYCERATE KINASE 1, CHLOROPLASTIC-RELATED"/>
    <property type="match status" value="1"/>
</dbReference>
<organism evidence="17 18">
    <name type="scientific">Candidatus Gottesmanbacteria bacterium RIFCSPHIGHO2_01_FULL_40_15</name>
    <dbReference type="NCBI Taxonomy" id="1798376"/>
    <lineage>
        <taxon>Bacteria</taxon>
        <taxon>Candidatus Gottesmaniibacteriota</taxon>
    </lineage>
</organism>
<evidence type="ECO:0000313" key="18">
    <source>
        <dbReference type="Proteomes" id="UP000177354"/>
    </source>
</evidence>
<dbReference type="SUPFAM" id="SSF53748">
    <property type="entry name" value="Phosphoglycerate kinase"/>
    <property type="match status" value="1"/>
</dbReference>
<dbReference type="UniPathway" id="UPA00109">
    <property type="reaction ID" value="UER00185"/>
</dbReference>
<evidence type="ECO:0000256" key="8">
    <source>
        <dbReference type="ARBA" id="ARBA00022679"/>
    </source>
</evidence>
<feature type="binding site" evidence="13">
    <location>
        <position position="118"/>
    </location>
    <ligand>
        <name>substrate</name>
    </ligand>
</feature>
<dbReference type="PANTHER" id="PTHR11406">
    <property type="entry name" value="PHOSPHOGLYCERATE KINASE"/>
    <property type="match status" value="1"/>
</dbReference>
<keyword evidence="11 13" id="KW-0067">ATP-binding</keyword>
<accession>A0A1F5Z5S0</accession>
<keyword evidence="9 13" id="KW-0547">Nucleotide-binding</keyword>
<comment type="subunit">
    <text evidence="4 13">Monomer.</text>
</comment>
<comment type="caution">
    <text evidence="13">Lacks conserved residue(s) required for the propagation of feature annotation.</text>
</comment>
<evidence type="ECO:0000256" key="7">
    <source>
        <dbReference type="ARBA" id="ARBA00022490"/>
    </source>
</evidence>
<dbReference type="FunFam" id="3.40.50.1260:FF:000006">
    <property type="entry name" value="Phosphoglycerate kinase"/>
    <property type="match status" value="1"/>
</dbReference>
<evidence type="ECO:0000313" key="17">
    <source>
        <dbReference type="EMBL" id="OGG07786.1"/>
    </source>
</evidence>
<dbReference type="InterPro" id="IPR001576">
    <property type="entry name" value="Phosphoglycerate_kinase"/>
</dbReference>
<evidence type="ECO:0000256" key="11">
    <source>
        <dbReference type="ARBA" id="ARBA00022840"/>
    </source>
</evidence>
<dbReference type="AlphaFoldDB" id="A0A1F5Z5S0"/>
<evidence type="ECO:0000256" key="2">
    <source>
        <dbReference type="ARBA" id="ARBA00004838"/>
    </source>
</evidence>
<dbReference type="Pfam" id="PF00162">
    <property type="entry name" value="PGK"/>
    <property type="match status" value="1"/>
</dbReference>
<name>A0A1F5Z5S0_9BACT</name>
<comment type="pathway">
    <text evidence="2 13">Carbohydrate degradation; glycolysis; pyruvate from D-glyceraldehyde 3-phosphate: step 2/5.</text>
</comment>
<evidence type="ECO:0000256" key="5">
    <source>
        <dbReference type="ARBA" id="ARBA00013061"/>
    </source>
</evidence>
<gene>
    <name evidence="13" type="primary">pgk</name>
    <name evidence="17" type="ORF">A2777_02685</name>
</gene>
<comment type="similarity">
    <text evidence="3 13 16">Belongs to the phosphoglycerate kinase family.</text>
</comment>
<feature type="binding site" evidence="13 15">
    <location>
        <position position="201"/>
    </location>
    <ligand>
        <name>ATP</name>
        <dbReference type="ChEBI" id="CHEBI:30616"/>
    </ligand>
</feature>
<evidence type="ECO:0000256" key="3">
    <source>
        <dbReference type="ARBA" id="ARBA00008982"/>
    </source>
</evidence>
<dbReference type="HAMAP" id="MF_00145">
    <property type="entry name" value="Phosphoglyc_kinase"/>
    <property type="match status" value="1"/>
</dbReference>
<dbReference type="GO" id="GO:0043531">
    <property type="term" value="F:ADP binding"/>
    <property type="evidence" value="ECO:0007669"/>
    <property type="project" value="TreeGrafter"/>
</dbReference>
<dbReference type="InterPro" id="IPR036043">
    <property type="entry name" value="Phosphoglycerate_kinase_sf"/>
</dbReference>
<feature type="binding site" evidence="14">
    <location>
        <position position="118"/>
    </location>
    <ligand>
        <name>(2R)-3-phosphoglycerate</name>
        <dbReference type="ChEBI" id="CHEBI:58272"/>
    </ligand>
</feature>
<dbReference type="EC" id="2.7.2.3" evidence="5 13"/>
<dbReference type="FunFam" id="3.40.50.1260:FF:000031">
    <property type="entry name" value="Phosphoglycerate kinase 1"/>
    <property type="match status" value="1"/>
</dbReference>
<dbReference type="GO" id="GO:0006096">
    <property type="term" value="P:glycolytic process"/>
    <property type="evidence" value="ECO:0007669"/>
    <property type="project" value="UniProtKB-UniRule"/>
</dbReference>
<feature type="binding site" evidence="14">
    <location>
        <position position="151"/>
    </location>
    <ligand>
        <name>(2R)-3-phosphoglycerate</name>
        <dbReference type="ChEBI" id="CHEBI:58272"/>
    </ligand>
</feature>
<dbReference type="GO" id="GO:0005524">
    <property type="term" value="F:ATP binding"/>
    <property type="evidence" value="ECO:0007669"/>
    <property type="project" value="UniProtKB-KW"/>
</dbReference>